<dbReference type="GeneID" id="19148953"/>
<sequence length="613" mass="66859">MLEQQSLRKGQTPRHWHTHEGGGSANLILQHKKTAADMSPYSETHTAMASYPMGALAGDRPGGWTQDHHVTSPMSPPAASDPTRPAFASSSPPQPRQQTTCAVPTLPVPQQPRAITATLGVVPVWPPPPLLAPTPQLANTGGLPSTSRGSIPRPPPREHCLQDDLYYTFTRDAYLSSATTAAREVAGSLALNQGYHHCAGPASALAAAVVPTATTATAIAVPKETVNKTHRRPQHPLKRPLHALPPQNHPPAKRLRPCTPTPPVINNNNLHFVDSSLFATLNAAMMEIASRQLPTHQPMSTSSPKISFKDTTWTFPKKLKKKRPRPSDIFNINFGFGFSSRRRQSSDYSPQVSPRTSISSASGSPRTEMTESFKRQRIDSSGSDAEVTRSKSARLDIITPTTSRTQCEEPHPGQLVDFTQTPPSLPPSPPPAPVPAMQLPSPKQSPKLLPKSNPTNESSLRLTTDAYHEYLATTQRRKSFPAGEWAARRIREEFQILSKLDAGLGREEEIESIDPLDTTTTTTATTANSANDISLIAPFDTTTTTTTTCTTQLPIENSNCELRRTTSDPSTERFLLHIRASLEARRSKSGKMWQSYPVFADEVEKGFLDDAPL</sequence>
<feature type="region of interest" description="Disordered" evidence="1">
    <location>
        <begin position="132"/>
        <end position="158"/>
    </location>
</feature>
<keyword evidence="3" id="KW-1185">Reference proteome</keyword>
<dbReference type="OrthoDB" id="3684119at2759"/>
<feature type="compositionally biased region" description="Polar residues" evidence="1">
    <location>
        <begin position="136"/>
        <end position="149"/>
    </location>
</feature>
<dbReference type="HOGENOM" id="CLU_512870_0_0_1"/>
<gene>
    <name evidence="2" type="ORF">COCCADRAFT_39264</name>
</gene>
<evidence type="ECO:0000313" key="3">
    <source>
        <dbReference type="Proteomes" id="UP000053841"/>
    </source>
</evidence>
<dbReference type="RefSeq" id="XP_007715174.1">
    <property type="nucleotide sequence ID" value="XM_007716984.1"/>
</dbReference>
<feature type="region of interest" description="Disordered" evidence="1">
    <location>
        <begin position="225"/>
        <end position="249"/>
    </location>
</feature>
<dbReference type="AlphaFoldDB" id="W6Y5S4"/>
<feature type="compositionally biased region" description="Basic and acidic residues" evidence="1">
    <location>
        <begin position="368"/>
        <end position="378"/>
    </location>
</feature>
<proteinExistence type="predicted"/>
<feature type="compositionally biased region" description="Polar residues" evidence="1">
    <location>
        <begin position="347"/>
        <end position="367"/>
    </location>
</feature>
<feature type="compositionally biased region" description="Basic residues" evidence="1">
    <location>
        <begin position="228"/>
        <end position="241"/>
    </location>
</feature>
<evidence type="ECO:0000256" key="1">
    <source>
        <dbReference type="SAM" id="MobiDB-lite"/>
    </source>
</evidence>
<dbReference type="KEGG" id="bze:COCCADRAFT_39264"/>
<feature type="region of interest" description="Disordered" evidence="1">
    <location>
        <begin position="340"/>
        <end position="459"/>
    </location>
</feature>
<evidence type="ECO:0000313" key="2">
    <source>
        <dbReference type="EMBL" id="EUC30539.1"/>
    </source>
</evidence>
<reference evidence="2 3" key="1">
    <citation type="journal article" date="2013" name="PLoS Genet.">
        <title>Comparative genome structure, secondary metabolite, and effector coding capacity across Cochliobolus pathogens.</title>
        <authorList>
            <person name="Condon B.J."/>
            <person name="Leng Y."/>
            <person name="Wu D."/>
            <person name="Bushley K.E."/>
            <person name="Ohm R.A."/>
            <person name="Otillar R."/>
            <person name="Martin J."/>
            <person name="Schackwitz W."/>
            <person name="Grimwood J."/>
            <person name="MohdZainudin N."/>
            <person name="Xue C."/>
            <person name="Wang R."/>
            <person name="Manning V.A."/>
            <person name="Dhillon B."/>
            <person name="Tu Z.J."/>
            <person name="Steffenson B.J."/>
            <person name="Salamov A."/>
            <person name="Sun H."/>
            <person name="Lowry S."/>
            <person name="LaButti K."/>
            <person name="Han J."/>
            <person name="Copeland A."/>
            <person name="Lindquist E."/>
            <person name="Barry K."/>
            <person name="Schmutz J."/>
            <person name="Baker S.E."/>
            <person name="Ciuffetti L.M."/>
            <person name="Grigoriev I.V."/>
            <person name="Zhong S."/>
            <person name="Turgeon B.G."/>
        </authorList>
    </citation>
    <scope>NUCLEOTIDE SEQUENCE [LARGE SCALE GENOMIC DNA]</scope>
    <source>
        <strain evidence="2 3">26-R-13</strain>
    </source>
</reference>
<protein>
    <submittedName>
        <fullName evidence="2">Uncharacterized protein</fullName>
    </submittedName>
</protein>
<feature type="region of interest" description="Disordered" evidence="1">
    <location>
        <begin position="1"/>
        <end position="25"/>
    </location>
</feature>
<name>W6Y5S4_COCC2</name>
<accession>W6Y5S4</accession>
<dbReference type="Proteomes" id="UP000053841">
    <property type="component" value="Unassembled WGS sequence"/>
</dbReference>
<feature type="compositionally biased region" description="Pro residues" evidence="1">
    <location>
        <begin position="423"/>
        <end position="434"/>
    </location>
</feature>
<feature type="region of interest" description="Disordered" evidence="1">
    <location>
        <begin position="58"/>
        <end position="100"/>
    </location>
</feature>
<feature type="compositionally biased region" description="Polar residues" evidence="1">
    <location>
        <begin position="88"/>
        <end position="100"/>
    </location>
</feature>
<feature type="compositionally biased region" description="Low complexity" evidence="1">
    <location>
        <begin position="435"/>
        <end position="452"/>
    </location>
</feature>
<organism evidence="2 3">
    <name type="scientific">Cochliobolus carbonum (strain 26-R-13)</name>
    <name type="common">Maize leaf spot fungus</name>
    <name type="synonym">Bipolaris zeicola</name>
    <dbReference type="NCBI Taxonomy" id="930089"/>
    <lineage>
        <taxon>Eukaryota</taxon>
        <taxon>Fungi</taxon>
        <taxon>Dikarya</taxon>
        <taxon>Ascomycota</taxon>
        <taxon>Pezizomycotina</taxon>
        <taxon>Dothideomycetes</taxon>
        <taxon>Pleosporomycetidae</taxon>
        <taxon>Pleosporales</taxon>
        <taxon>Pleosporineae</taxon>
        <taxon>Pleosporaceae</taxon>
        <taxon>Bipolaris</taxon>
    </lineage>
</organism>
<dbReference type="EMBL" id="KI964697">
    <property type="protein sequence ID" value="EUC30539.1"/>
    <property type="molecule type" value="Genomic_DNA"/>
</dbReference>